<keyword evidence="2" id="KW-1185">Reference proteome</keyword>
<sequence length="66" mass="7364">MWLVPLFPVPNSLRTYNHKVDVAGRQVETGSEGAEDLDARLWPQREDCASDAANDGGADQVLRLRR</sequence>
<evidence type="ECO:0000313" key="2">
    <source>
        <dbReference type="Proteomes" id="UP001153954"/>
    </source>
</evidence>
<dbReference type="Proteomes" id="UP001153954">
    <property type="component" value="Unassembled WGS sequence"/>
</dbReference>
<proteinExistence type="predicted"/>
<name>A0AAU9UE79_EUPED</name>
<gene>
    <name evidence="1" type="ORF">EEDITHA_LOCUS12531</name>
</gene>
<organism evidence="1 2">
    <name type="scientific">Euphydryas editha</name>
    <name type="common">Edith's checkerspot</name>
    <dbReference type="NCBI Taxonomy" id="104508"/>
    <lineage>
        <taxon>Eukaryota</taxon>
        <taxon>Metazoa</taxon>
        <taxon>Ecdysozoa</taxon>
        <taxon>Arthropoda</taxon>
        <taxon>Hexapoda</taxon>
        <taxon>Insecta</taxon>
        <taxon>Pterygota</taxon>
        <taxon>Neoptera</taxon>
        <taxon>Endopterygota</taxon>
        <taxon>Lepidoptera</taxon>
        <taxon>Glossata</taxon>
        <taxon>Ditrysia</taxon>
        <taxon>Papilionoidea</taxon>
        <taxon>Nymphalidae</taxon>
        <taxon>Nymphalinae</taxon>
        <taxon>Euphydryas</taxon>
    </lineage>
</organism>
<protein>
    <submittedName>
        <fullName evidence="1">Uncharacterized protein</fullName>
    </submittedName>
</protein>
<dbReference type="AlphaFoldDB" id="A0AAU9UE79"/>
<reference evidence="1" key="1">
    <citation type="submission" date="2022-03" db="EMBL/GenBank/DDBJ databases">
        <authorList>
            <person name="Tunstrom K."/>
        </authorList>
    </citation>
    <scope>NUCLEOTIDE SEQUENCE</scope>
</reference>
<comment type="caution">
    <text evidence="1">The sequence shown here is derived from an EMBL/GenBank/DDBJ whole genome shotgun (WGS) entry which is preliminary data.</text>
</comment>
<accession>A0AAU9UE79</accession>
<evidence type="ECO:0000313" key="1">
    <source>
        <dbReference type="EMBL" id="CAH2097287.1"/>
    </source>
</evidence>
<dbReference type="EMBL" id="CAKOGL010000018">
    <property type="protein sequence ID" value="CAH2097287.1"/>
    <property type="molecule type" value="Genomic_DNA"/>
</dbReference>